<comment type="subunit">
    <text evidence="4">Homodimer or homotetramer.</text>
</comment>
<feature type="transmembrane region" description="Helical" evidence="4">
    <location>
        <begin position="226"/>
        <end position="247"/>
    </location>
</feature>
<evidence type="ECO:0000313" key="7">
    <source>
        <dbReference type="EMBL" id="KGN33460.1"/>
    </source>
</evidence>
<comment type="catalytic activity">
    <reaction evidence="4">
        <text>S-adenosyl 3-(methylsulfanyl)propylamine + putrescine = S-methyl-5'-thioadenosine + spermidine + H(+)</text>
        <dbReference type="Rhea" id="RHEA:12721"/>
        <dbReference type="ChEBI" id="CHEBI:15378"/>
        <dbReference type="ChEBI" id="CHEBI:17509"/>
        <dbReference type="ChEBI" id="CHEBI:57443"/>
        <dbReference type="ChEBI" id="CHEBI:57834"/>
        <dbReference type="ChEBI" id="CHEBI:326268"/>
        <dbReference type="EC" id="2.5.1.16"/>
    </reaction>
</comment>
<feature type="active site" description="Proton acceptor" evidence="4 5">
    <location>
        <position position="395"/>
    </location>
</feature>
<dbReference type="SUPFAM" id="SSF103473">
    <property type="entry name" value="MFS general substrate transporter"/>
    <property type="match status" value="1"/>
</dbReference>
<name>A0ABR4XF89_9MICO</name>
<keyword evidence="4" id="KW-0812">Transmembrane</keyword>
<proteinExistence type="inferred from homology"/>
<feature type="transmembrane region" description="Helical" evidence="4">
    <location>
        <begin position="33"/>
        <end position="59"/>
    </location>
</feature>
<organism evidence="7 8">
    <name type="scientific">Knoellia flava TL1</name>
    <dbReference type="NCBI Taxonomy" id="1385518"/>
    <lineage>
        <taxon>Bacteria</taxon>
        <taxon>Bacillati</taxon>
        <taxon>Actinomycetota</taxon>
        <taxon>Actinomycetes</taxon>
        <taxon>Micrococcales</taxon>
        <taxon>Intrasporangiaceae</taxon>
        <taxon>Knoellia</taxon>
    </lineage>
</organism>
<comment type="function">
    <text evidence="4">Catalyzes the irreversible transfer of a propylamine group from the amino donor S-adenosylmethioninamine (decarboxy-AdoMet) to putrescine (1,4-diaminobutane) to yield spermidine.</text>
</comment>
<feature type="binding site" evidence="4">
    <location>
        <position position="403"/>
    </location>
    <ligand>
        <name>S-methyl-5'-thioadenosine</name>
        <dbReference type="ChEBI" id="CHEBI:17509"/>
    </ligand>
</feature>
<dbReference type="PROSITE" id="PS51006">
    <property type="entry name" value="PABS_2"/>
    <property type="match status" value="1"/>
</dbReference>
<protein>
    <recommendedName>
        <fullName evidence="4">Polyamine aminopropyltransferase</fullName>
    </recommendedName>
    <alternativeName>
        <fullName evidence="4">Putrescine aminopropyltransferase</fullName>
        <shortName evidence="4">PAPT</shortName>
    </alternativeName>
    <alternativeName>
        <fullName evidence="4">Spermidine synthase</fullName>
        <shortName evidence="4">SPDS</shortName>
        <shortName evidence="4">SPDSY</shortName>
        <ecNumber evidence="4">2.5.1.16</ecNumber>
    </alternativeName>
</protein>
<evidence type="ECO:0000313" key="8">
    <source>
        <dbReference type="Proteomes" id="UP000029990"/>
    </source>
</evidence>
<comment type="pathway">
    <text evidence="4">Amine and polyamine biosynthesis; spermidine biosynthesis; spermidine from putrescine: step 1/1.</text>
</comment>
<dbReference type="InterPro" id="IPR030373">
    <property type="entry name" value="PABS_CS"/>
</dbReference>
<accession>A0ABR4XF89</accession>
<evidence type="ECO:0000256" key="1">
    <source>
        <dbReference type="ARBA" id="ARBA00007867"/>
    </source>
</evidence>
<feature type="binding site" evidence="4">
    <location>
        <begin position="377"/>
        <end position="378"/>
    </location>
    <ligand>
        <name>S-methyl-5'-thioadenosine</name>
        <dbReference type="ChEBI" id="CHEBI:17509"/>
    </ligand>
</feature>
<dbReference type="InterPro" id="IPR036259">
    <property type="entry name" value="MFS_trans_sf"/>
</dbReference>
<keyword evidence="3 4" id="KW-0620">Polyamine biosynthesis</keyword>
<keyword evidence="4" id="KW-1133">Transmembrane helix</keyword>
<reference evidence="7 8" key="1">
    <citation type="submission" date="2013-08" db="EMBL/GenBank/DDBJ databases">
        <title>The genome sequence of Knoellia flava.</title>
        <authorList>
            <person name="Zhu W."/>
            <person name="Wang G."/>
        </authorList>
    </citation>
    <scope>NUCLEOTIDE SEQUENCE [LARGE SCALE GENOMIC DNA]</scope>
    <source>
        <strain evidence="7 8">TL1</strain>
    </source>
</reference>
<comment type="caution">
    <text evidence="4">Lacks conserved residue(s) required for the propagation of feature annotation.</text>
</comment>
<comment type="subcellular location">
    <subcellularLocation>
        <location evidence="4">Cell membrane</location>
        <topology evidence="4">Multi-pass membrane protein</topology>
    </subcellularLocation>
</comment>
<feature type="binding site" evidence="4">
    <location>
        <position position="343"/>
    </location>
    <ligand>
        <name>S-methyl-5'-thioadenosine</name>
        <dbReference type="ChEBI" id="CHEBI:17509"/>
    </ligand>
</feature>
<feature type="binding site" evidence="4">
    <location>
        <position position="301"/>
    </location>
    <ligand>
        <name>spermidine</name>
        <dbReference type="ChEBI" id="CHEBI:57834"/>
    </ligand>
</feature>
<dbReference type="HAMAP" id="MF_00198">
    <property type="entry name" value="Spermidine_synth"/>
    <property type="match status" value="1"/>
</dbReference>
<dbReference type="EC" id="2.5.1.16" evidence="4"/>
<dbReference type="RefSeq" id="WP_035946903.1">
    <property type="nucleotide sequence ID" value="NZ_AVPI01000012.1"/>
</dbReference>
<feature type="transmembrane region" description="Helical" evidence="4">
    <location>
        <begin position="98"/>
        <end position="122"/>
    </location>
</feature>
<keyword evidence="4" id="KW-1003">Cell membrane</keyword>
<feature type="domain" description="PABS" evidence="6">
    <location>
        <begin position="244"/>
        <end position="474"/>
    </location>
</feature>
<feature type="transmembrane region" description="Helical" evidence="4">
    <location>
        <begin position="163"/>
        <end position="189"/>
    </location>
</feature>
<comment type="similarity">
    <text evidence="1 4">Belongs to the spermidine/spermine synthase family.</text>
</comment>
<dbReference type="PANTHER" id="PTHR43317:SF1">
    <property type="entry name" value="THERMOSPERMINE SYNTHASE ACAULIS5"/>
    <property type="match status" value="1"/>
</dbReference>
<evidence type="ECO:0000259" key="6">
    <source>
        <dbReference type="PROSITE" id="PS51006"/>
    </source>
</evidence>
<dbReference type="PROSITE" id="PS01330">
    <property type="entry name" value="PABS_1"/>
    <property type="match status" value="1"/>
</dbReference>
<dbReference type="EMBL" id="AVPI01000012">
    <property type="protein sequence ID" value="KGN33460.1"/>
    <property type="molecule type" value="Genomic_DNA"/>
</dbReference>
<dbReference type="NCBIfam" id="NF037959">
    <property type="entry name" value="MFS_SpdSyn"/>
    <property type="match status" value="1"/>
</dbReference>
<dbReference type="InterPro" id="IPR029063">
    <property type="entry name" value="SAM-dependent_MTases_sf"/>
</dbReference>
<feature type="transmembrane region" description="Helical" evidence="4">
    <location>
        <begin position="195"/>
        <end position="214"/>
    </location>
</feature>
<dbReference type="SUPFAM" id="SSF53335">
    <property type="entry name" value="S-adenosyl-L-methionine-dependent methyltransferases"/>
    <property type="match status" value="1"/>
</dbReference>
<gene>
    <name evidence="4" type="primary">speE</name>
    <name evidence="7" type="ORF">N798_05665</name>
</gene>
<feature type="transmembrane region" description="Helical" evidence="4">
    <location>
        <begin position="128"/>
        <end position="151"/>
    </location>
</feature>
<keyword evidence="4" id="KW-0745">Spermidine biosynthesis</keyword>
<feature type="binding site" evidence="4">
    <location>
        <position position="323"/>
    </location>
    <ligand>
        <name>spermidine</name>
        <dbReference type="ChEBI" id="CHEBI:57834"/>
    </ligand>
</feature>
<keyword evidence="2 4" id="KW-0808">Transferase</keyword>
<dbReference type="InterPro" id="IPR030374">
    <property type="entry name" value="PABS"/>
</dbReference>
<dbReference type="NCBIfam" id="NF002956">
    <property type="entry name" value="PRK03612.1"/>
    <property type="match status" value="1"/>
</dbReference>
<keyword evidence="4" id="KW-0472">Membrane</keyword>
<feature type="binding site" evidence="4">
    <location>
        <position position="269"/>
    </location>
    <ligand>
        <name>S-methyl-5'-thioadenosine</name>
        <dbReference type="ChEBI" id="CHEBI:17509"/>
    </ligand>
</feature>
<dbReference type="CDD" id="cd02440">
    <property type="entry name" value="AdoMet_MTases"/>
    <property type="match status" value="1"/>
</dbReference>
<dbReference type="Proteomes" id="UP000029990">
    <property type="component" value="Unassembled WGS sequence"/>
</dbReference>
<sequence>MTSVQDDVARGTGASEATVAEAKDAPRARRRRALVLAAVFVCAACGLVYELALVALGSYLLGNTITQASVVLALMVFAMGLGSLAAKPLTRHAAASFAVVELVLALVGGTSVLILYAAFAWWSLYQPLLVVLALAIGLLIGAEIPLLMTLLQRIRRQEASSAVADLFAADYVGALIGGLAFPFVLLPWLGLLEGTLVVGAVNAVAGAAVTLWLFRSEVRRRVRALLGVALAAVLAALLVLAVTASAFEATARQRIFRDPVVVAERSDYQEIVVTRSLRGGDTRLFLNGDLQFSSLDEYRYHEALVHPAMAGAHARVLVLGGGDGLAARELLRYDDVESVTLVDLDPAVVSLARRDPTFRDLNDDAFADPRLTVVNADAFGWLRANDEQFDVVVADMPDADDVPTAKLYSVETYGLVRRALAPGGRVVVQAGSPYFAREAYWTTAASLRTAGLSPTAYHVDVPSFGDWGFFLATAGSAPELRMAPDAPRTRFVDDGVLAAAQVFPKDRGVLDLTPSTLLDPVILERQGTWRGY</sequence>
<evidence type="ECO:0000256" key="5">
    <source>
        <dbReference type="PROSITE-ProRule" id="PRU00354"/>
    </source>
</evidence>
<comment type="caution">
    <text evidence="7">The sequence shown here is derived from an EMBL/GenBank/DDBJ whole genome shotgun (WGS) entry which is preliminary data.</text>
</comment>
<keyword evidence="8" id="KW-1185">Reference proteome</keyword>
<dbReference type="InterPro" id="IPR001045">
    <property type="entry name" value="Spermi_synthase"/>
</dbReference>
<evidence type="ECO:0000256" key="4">
    <source>
        <dbReference type="HAMAP-Rule" id="MF_00198"/>
    </source>
</evidence>
<dbReference type="Gene3D" id="3.40.50.150">
    <property type="entry name" value="Vaccinia Virus protein VP39"/>
    <property type="match status" value="1"/>
</dbReference>
<dbReference type="Pfam" id="PF01564">
    <property type="entry name" value="Spermine_synth"/>
    <property type="match status" value="1"/>
</dbReference>
<evidence type="ECO:0000256" key="3">
    <source>
        <dbReference type="ARBA" id="ARBA00023115"/>
    </source>
</evidence>
<evidence type="ECO:0000256" key="2">
    <source>
        <dbReference type="ARBA" id="ARBA00022679"/>
    </source>
</evidence>
<dbReference type="PANTHER" id="PTHR43317">
    <property type="entry name" value="THERMOSPERMINE SYNTHASE ACAULIS5"/>
    <property type="match status" value="1"/>
</dbReference>
<feature type="transmembrane region" description="Helical" evidence="4">
    <location>
        <begin position="65"/>
        <end position="86"/>
    </location>
</feature>